<keyword evidence="3" id="KW-1185">Reference proteome</keyword>
<dbReference type="GO" id="GO:0071897">
    <property type="term" value="P:DNA biosynthetic process"/>
    <property type="evidence" value="ECO:0007669"/>
    <property type="project" value="UniProtKB-ARBA"/>
</dbReference>
<name>A0AAV1L884_9NEOP</name>
<dbReference type="AlphaFoldDB" id="A0AAV1L884"/>
<dbReference type="PANTHER" id="PTHR19446">
    <property type="entry name" value="REVERSE TRANSCRIPTASES"/>
    <property type="match status" value="1"/>
</dbReference>
<sequence length="142" mass="16045">MCFETGVFPDALKRSIITPVHKDGDKSDVNNYRPISVLTSLSKIIEKILNKRLVSYLNKYNIISDSQYGFRQGRSTQDAIIALTSEIVNKIDNGYKCVTVFLDLKKAFDTVSVPILVQRLEAIGIRGKALSLFDSYLRGRRQ</sequence>
<organism evidence="2 3">
    <name type="scientific">Parnassius mnemosyne</name>
    <name type="common">clouded apollo</name>
    <dbReference type="NCBI Taxonomy" id="213953"/>
    <lineage>
        <taxon>Eukaryota</taxon>
        <taxon>Metazoa</taxon>
        <taxon>Ecdysozoa</taxon>
        <taxon>Arthropoda</taxon>
        <taxon>Hexapoda</taxon>
        <taxon>Insecta</taxon>
        <taxon>Pterygota</taxon>
        <taxon>Neoptera</taxon>
        <taxon>Endopterygota</taxon>
        <taxon>Lepidoptera</taxon>
        <taxon>Glossata</taxon>
        <taxon>Ditrysia</taxon>
        <taxon>Papilionoidea</taxon>
        <taxon>Papilionidae</taxon>
        <taxon>Parnassiinae</taxon>
        <taxon>Parnassini</taxon>
        <taxon>Parnassius</taxon>
        <taxon>Driopa</taxon>
    </lineage>
</organism>
<evidence type="ECO:0000313" key="2">
    <source>
        <dbReference type="EMBL" id="CAK1591183.1"/>
    </source>
</evidence>
<protein>
    <recommendedName>
        <fullName evidence="1">Reverse transcriptase domain-containing protein</fullName>
    </recommendedName>
</protein>
<dbReference type="Proteomes" id="UP001314205">
    <property type="component" value="Unassembled WGS sequence"/>
</dbReference>
<accession>A0AAV1L884</accession>
<dbReference type="InterPro" id="IPR000477">
    <property type="entry name" value="RT_dom"/>
</dbReference>
<dbReference type="CDD" id="cd01650">
    <property type="entry name" value="RT_nLTR_like"/>
    <property type="match status" value="1"/>
</dbReference>
<comment type="caution">
    <text evidence="2">The sequence shown here is derived from an EMBL/GenBank/DDBJ whole genome shotgun (WGS) entry which is preliminary data.</text>
</comment>
<dbReference type="Pfam" id="PF00078">
    <property type="entry name" value="RVT_1"/>
    <property type="match status" value="1"/>
</dbReference>
<evidence type="ECO:0000313" key="3">
    <source>
        <dbReference type="Proteomes" id="UP001314205"/>
    </source>
</evidence>
<evidence type="ECO:0000259" key="1">
    <source>
        <dbReference type="PROSITE" id="PS50878"/>
    </source>
</evidence>
<dbReference type="InterPro" id="IPR043502">
    <property type="entry name" value="DNA/RNA_pol_sf"/>
</dbReference>
<feature type="domain" description="Reverse transcriptase" evidence="1">
    <location>
        <begin position="1"/>
        <end position="142"/>
    </location>
</feature>
<reference evidence="2 3" key="1">
    <citation type="submission" date="2023-11" db="EMBL/GenBank/DDBJ databases">
        <authorList>
            <person name="Hedman E."/>
            <person name="Englund M."/>
            <person name="Stromberg M."/>
            <person name="Nyberg Akerstrom W."/>
            <person name="Nylinder S."/>
            <person name="Jareborg N."/>
            <person name="Kallberg Y."/>
            <person name="Kronander E."/>
        </authorList>
    </citation>
    <scope>NUCLEOTIDE SEQUENCE [LARGE SCALE GENOMIC DNA]</scope>
</reference>
<dbReference type="PROSITE" id="PS50878">
    <property type="entry name" value="RT_POL"/>
    <property type="match status" value="1"/>
</dbReference>
<dbReference type="EMBL" id="CAVLGL010000086">
    <property type="protein sequence ID" value="CAK1591183.1"/>
    <property type="molecule type" value="Genomic_DNA"/>
</dbReference>
<dbReference type="SUPFAM" id="SSF56672">
    <property type="entry name" value="DNA/RNA polymerases"/>
    <property type="match status" value="1"/>
</dbReference>
<proteinExistence type="predicted"/>
<gene>
    <name evidence="2" type="ORF">PARMNEM_LOCUS11452</name>
</gene>